<dbReference type="PANTHER" id="PTHR46831:SF1">
    <property type="entry name" value="ZINC FINGER MYND DOMAIN-CONTAINING PROTEIN 19"/>
    <property type="match status" value="1"/>
</dbReference>
<dbReference type="SUPFAM" id="SSF144232">
    <property type="entry name" value="HIT/MYND zinc finger-like"/>
    <property type="match status" value="1"/>
</dbReference>
<dbReference type="InterPro" id="IPR044925">
    <property type="entry name" value="His-Me_finger_sf"/>
</dbReference>
<dbReference type="InterPro" id="IPR003615">
    <property type="entry name" value="HNH_nuc"/>
</dbReference>
<feature type="domain" description="MYND-type" evidence="5">
    <location>
        <begin position="183"/>
        <end position="221"/>
    </location>
</feature>
<evidence type="ECO:0000259" key="5">
    <source>
        <dbReference type="PROSITE" id="PS50865"/>
    </source>
</evidence>
<dbReference type="GO" id="GO:0008270">
    <property type="term" value="F:zinc ion binding"/>
    <property type="evidence" value="ECO:0007669"/>
    <property type="project" value="UniProtKB-KW"/>
</dbReference>
<dbReference type="SUPFAM" id="SSF54060">
    <property type="entry name" value="His-Me finger endonucleases"/>
    <property type="match status" value="1"/>
</dbReference>
<dbReference type="AlphaFoldDB" id="A0A6P7T2E9"/>
<name>A0A6P7T2E9_9MOLL</name>
<evidence type="ECO:0000313" key="7">
    <source>
        <dbReference type="RefSeq" id="XP_029644547.1"/>
    </source>
</evidence>
<dbReference type="Proteomes" id="UP000515154">
    <property type="component" value="Linkage group LG1"/>
</dbReference>
<dbReference type="Pfam" id="PF01753">
    <property type="entry name" value="zf-MYND"/>
    <property type="match status" value="1"/>
</dbReference>
<evidence type="ECO:0000256" key="3">
    <source>
        <dbReference type="ARBA" id="ARBA00022833"/>
    </source>
</evidence>
<dbReference type="KEGG" id="osn:115218761"/>
<keyword evidence="1" id="KW-0479">Metal-binding</keyword>
<gene>
    <name evidence="7" type="primary">LOC115218761</name>
</gene>
<reference evidence="7" key="1">
    <citation type="submission" date="2025-08" db="UniProtKB">
        <authorList>
            <consortium name="RefSeq"/>
        </authorList>
    </citation>
    <scope>IDENTIFICATION</scope>
</reference>
<sequence length="236" mass="27517">MSSFKLGIIRLGRAAGKSKYALLDERDISLMAQYAIEARVEVDRDGNGAKIYAYAYDINKGRSSGQYLHELLWEKHCGGIAPLWKVIHKNGVTVDNRLDNLALVMESSSTYPLDEPSNKANREQSLYWIAVQQLQHDPIEEHFPEPIYSKYYNSNGEIVEDEGKGHHMNYDSCVYYECHYPPCTNIEREIREFSICGRCQEVRYCGTYCQQNDWPVHKRHCREKRKLYSLERPPER</sequence>
<dbReference type="GO" id="GO:0016020">
    <property type="term" value="C:membrane"/>
    <property type="evidence" value="ECO:0007669"/>
    <property type="project" value="TreeGrafter"/>
</dbReference>
<dbReference type="Gene3D" id="3.90.75.20">
    <property type="match status" value="1"/>
</dbReference>
<dbReference type="RefSeq" id="XP_029644547.1">
    <property type="nucleotide sequence ID" value="XM_029788687.2"/>
</dbReference>
<evidence type="ECO:0000256" key="1">
    <source>
        <dbReference type="ARBA" id="ARBA00022723"/>
    </source>
</evidence>
<organism evidence="6 7">
    <name type="scientific">Octopus sinensis</name>
    <name type="common">East Asian common octopus</name>
    <dbReference type="NCBI Taxonomy" id="2607531"/>
    <lineage>
        <taxon>Eukaryota</taxon>
        <taxon>Metazoa</taxon>
        <taxon>Spiralia</taxon>
        <taxon>Lophotrochozoa</taxon>
        <taxon>Mollusca</taxon>
        <taxon>Cephalopoda</taxon>
        <taxon>Coleoidea</taxon>
        <taxon>Octopodiformes</taxon>
        <taxon>Octopoda</taxon>
        <taxon>Incirrata</taxon>
        <taxon>Octopodidae</taxon>
        <taxon>Octopus</taxon>
    </lineage>
</organism>
<dbReference type="InterPro" id="IPR002893">
    <property type="entry name" value="Znf_MYND"/>
</dbReference>
<evidence type="ECO:0000313" key="6">
    <source>
        <dbReference type="Proteomes" id="UP000515154"/>
    </source>
</evidence>
<keyword evidence="3" id="KW-0862">Zinc</keyword>
<dbReference type="InterPro" id="IPR032978">
    <property type="entry name" value="ZMYND19"/>
</dbReference>
<keyword evidence="2 4" id="KW-0863">Zinc-finger</keyword>
<evidence type="ECO:0000256" key="4">
    <source>
        <dbReference type="PROSITE-ProRule" id="PRU00134"/>
    </source>
</evidence>
<keyword evidence="6" id="KW-1185">Reference proteome</keyword>
<dbReference type="Pfam" id="PF13392">
    <property type="entry name" value="HNH_3"/>
    <property type="match status" value="1"/>
</dbReference>
<dbReference type="PROSITE" id="PS50865">
    <property type="entry name" value="ZF_MYND_2"/>
    <property type="match status" value="1"/>
</dbReference>
<evidence type="ECO:0000256" key="2">
    <source>
        <dbReference type="ARBA" id="ARBA00022771"/>
    </source>
</evidence>
<protein>
    <submittedName>
        <fullName evidence="7">Zinc finger MYND domain-containing protein 19 isoform X1</fullName>
    </submittedName>
</protein>
<accession>A0A6P7T2E9</accession>
<dbReference type="Gene3D" id="6.10.140.2220">
    <property type="match status" value="1"/>
</dbReference>
<dbReference type="PANTHER" id="PTHR46831">
    <property type="entry name" value="ZINC FINGER MYND DOMAIN-CONTAINING PROTEIN 19"/>
    <property type="match status" value="1"/>
</dbReference>
<proteinExistence type="predicted"/>
<dbReference type="GO" id="GO:0005737">
    <property type="term" value="C:cytoplasm"/>
    <property type="evidence" value="ECO:0007669"/>
    <property type="project" value="TreeGrafter"/>
</dbReference>
<dbReference type="GO" id="GO:0045202">
    <property type="term" value="C:synapse"/>
    <property type="evidence" value="ECO:0007669"/>
    <property type="project" value="TreeGrafter"/>
</dbReference>